<dbReference type="EMBL" id="LAZR01005486">
    <property type="protein sequence ID" value="KKM99529.1"/>
    <property type="molecule type" value="Genomic_DNA"/>
</dbReference>
<gene>
    <name evidence="2" type="ORF">LCGC14_1146930</name>
</gene>
<name>A0A0F9LWK3_9ZZZZ</name>
<dbReference type="InterPro" id="IPR021944">
    <property type="entry name" value="DUF3560"/>
</dbReference>
<feature type="coiled-coil region" evidence="1">
    <location>
        <begin position="162"/>
        <end position="189"/>
    </location>
</feature>
<organism evidence="2">
    <name type="scientific">marine sediment metagenome</name>
    <dbReference type="NCBI Taxonomy" id="412755"/>
    <lineage>
        <taxon>unclassified sequences</taxon>
        <taxon>metagenomes</taxon>
        <taxon>ecological metagenomes</taxon>
    </lineage>
</organism>
<protein>
    <recommendedName>
        <fullName evidence="3">DUF3560 domain-containing protein</fullName>
    </recommendedName>
</protein>
<sequence>MNDYEQKRHDKRLRFEELAEKNKAKAEATLKQARSMADIIPLGQPILIGHHSEGRHRRHLDRIHNTYGKGYALQDKAKYYADKAENIENNTAISSDDPEAVTKLKEKIASAEDNQEKMKAFNKCVRKNDTAGMLALGFSQAMIDEMLKPGRFAGQGFAHFQLTNNNANINRMKQRLTTLERNRQQETKELHFGDITIIDNVEINRLQLYSRASRRMKLEAN</sequence>
<reference evidence="2" key="1">
    <citation type="journal article" date="2015" name="Nature">
        <title>Complex archaea that bridge the gap between prokaryotes and eukaryotes.</title>
        <authorList>
            <person name="Spang A."/>
            <person name="Saw J.H."/>
            <person name="Jorgensen S.L."/>
            <person name="Zaremba-Niedzwiedzka K."/>
            <person name="Martijn J."/>
            <person name="Lind A.E."/>
            <person name="van Eijk R."/>
            <person name="Schleper C."/>
            <person name="Guy L."/>
            <person name="Ettema T.J."/>
        </authorList>
    </citation>
    <scope>NUCLEOTIDE SEQUENCE</scope>
</reference>
<accession>A0A0F9LWK3</accession>
<feature type="coiled-coil region" evidence="1">
    <location>
        <begin position="1"/>
        <end position="36"/>
    </location>
</feature>
<comment type="caution">
    <text evidence="2">The sequence shown here is derived from an EMBL/GenBank/DDBJ whole genome shotgun (WGS) entry which is preliminary data.</text>
</comment>
<evidence type="ECO:0000256" key="1">
    <source>
        <dbReference type="SAM" id="Coils"/>
    </source>
</evidence>
<proteinExistence type="predicted"/>
<dbReference type="Pfam" id="PF12083">
    <property type="entry name" value="DUF3560"/>
    <property type="match status" value="1"/>
</dbReference>
<dbReference type="AlphaFoldDB" id="A0A0F9LWK3"/>
<evidence type="ECO:0008006" key="3">
    <source>
        <dbReference type="Google" id="ProtNLM"/>
    </source>
</evidence>
<keyword evidence="1" id="KW-0175">Coiled coil</keyword>
<evidence type="ECO:0000313" key="2">
    <source>
        <dbReference type="EMBL" id="KKM99529.1"/>
    </source>
</evidence>